<name>A0ABS6WV65_9BACT</name>
<evidence type="ECO:0000259" key="2">
    <source>
        <dbReference type="Pfam" id="PF12969"/>
    </source>
</evidence>
<accession>A0ABS6WV65</accession>
<evidence type="ECO:0000313" key="4">
    <source>
        <dbReference type="Proteomes" id="UP000826188"/>
    </source>
</evidence>
<evidence type="ECO:0000256" key="1">
    <source>
        <dbReference type="SAM" id="SignalP"/>
    </source>
</evidence>
<gene>
    <name evidence="3" type="ORF">KYK14_02850</name>
</gene>
<feature type="domain" description="DUF3857" evidence="2">
    <location>
        <begin position="82"/>
        <end position="215"/>
    </location>
</feature>
<proteinExistence type="predicted"/>
<feature type="chain" id="PRO_5047330745" evidence="1">
    <location>
        <begin position="24"/>
        <end position="662"/>
    </location>
</feature>
<keyword evidence="1" id="KW-0732">Signal</keyword>
<comment type="caution">
    <text evidence="3">The sequence shown here is derived from an EMBL/GenBank/DDBJ whole genome shotgun (WGS) entry which is preliminary data.</text>
</comment>
<organism evidence="3 4">
    <name type="scientific">Hymenobacter profundi</name>
    <dbReference type="NCBI Taxonomy" id="1982110"/>
    <lineage>
        <taxon>Bacteria</taxon>
        <taxon>Pseudomonadati</taxon>
        <taxon>Bacteroidota</taxon>
        <taxon>Cytophagia</taxon>
        <taxon>Cytophagales</taxon>
        <taxon>Hymenobacteraceae</taxon>
        <taxon>Hymenobacter</taxon>
    </lineage>
</organism>
<sequence>MYSRPIRSFVLFLTVLLPAAAQAQSLPASLTYATYNWETQRKRLPVSGDDAQLPALVLREFSANEFAYTDAQRKNLRLFSIDHRIIRVNTSEGIEQFNKIYVPVQDGARIVTLKARTISPRGEVVEVSEGNMKELKDDDGTRNYKIFALDGVEKGSEIEYIFMRERPGTFFGREYLQSGIPARDVTFELISPATLTFETRLYHAPAGAQHDTVRQEKRITHVHLPAVVASHDETFAAPKAELMRAEYKLAYNAARGSARLFTWADASQYIHGTTYTLSKDENKALDKLMKQLPVPAGADVAAKITAAEQYLKSNFNLDPAAEPSLTRIITTRNASEVGFTRLFAAVLRRLYVEHELVLTSDRSDAPFDEGFDSWNYLSNYAFYFPATKQYLAPARPDYRYGMIPAEWTANKGLFVKTVKLGTTESAVGMVRDIPTLTADESPNDLAMTVRFSPALDKTLIDFHETLGGYQAQPIQPFYSFIPEDKRTEVLQELVKSNVPNASFTSVKVTNGEAGLSALTKPFVVDAQVESADLLDRAGPKYLFKIGTLLGPQSELYQAEARQYDVENDFNRRYNRVITVELPAGYAVRNLQDLNVDVKTGPTAAPSYLFRSQYEQKGQTVTINITEYYREIRWPKKDFEAFRDVLNAAANFNKVVLVLEKKG</sequence>
<dbReference type="RefSeq" id="WP_219156762.1">
    <property type="nucleotide sequence ID" value="NZ_JAHWGL010000006.1"/>
</dbReference>
<evidence type="ECO:0000313" key="3">
    <source>
        <dbReference type="EMBL" id="MBW3127477.1"/>
    </source>
</evidence>
<dbReference type="Pfam" id="PF12969">
    <property type="entry name" value="DUF3857"/>
    <property type="match status" value="1"/>
</dbReference>
<feature type="signal peptide" evidence="1">
    <location>
        <begin position="1"/>
        <end position="23"/>
    </location>
</feature>
<reference evidence="3 4" key="1">
    <citation type="submission" date="2021-07" db="EMBL/GenBank/DDBJ databases">
        <title>Hymenobacter profundi sp. nov., isolated from deep-sea water.</title>
        <authorList>
            <person name="Kim M.K."/>
        </authorList>
    </citation>
    <scope>NUCLEOTIDE SEQUENCE [LARGE SCALE GENOMIC DNA]</scope>
    <source>
        <strain evidence="3 4">M2</strain>
    </source>
</reference>
<dbReference type="InterPro" id="IPR024618">
    <property type="entry name" value="DUF3857"/>
</dbReference>
<dbReference type="EMBL" id="JAHWGL010000006">
    <property type="protein sequence ID" value="MBW3127477.1"/>
    <property type="molecule type" value="Genomic_DNA"/>
</dbReference>
<dbReference type="Proteomes" id="UP000826188">
    <property type="component" value="Unassembled WGS sequence"/>
</dbReference>
<protein>
    <submittedName>
        <fullName evidence="3">DUF3857 domain-containing protein</fullName>
    </submittedName>
</protein>
<keyword evidence="4" id="KW-1185">Reference proteome</keyword>